<dbReference type="STRING" id="1515612.SKP52_07480"/>
<keyword evidence="1 3" id="KW-0560">Oxidoreductase</keyword>
<dbReference type="GO" id="GO:0005737">
    <property type="term" value="C:cytoplasm"/>
    <property type="evidence" value="ECO:0007669"/>
    <property type="project" value="TreeGrafter"/>
</dbReference>
<reference evidence="3 4" key="1">
    <citation type="journal article" date="2015" name="Int. J. Syst. Evol. Microbiol.">
        <title>Description of Sphingopyxis fribergensis sp. nov. - a soil bacterium with the ability to degrade styrene and phenylacetic acid.</title>
        <authorList>
            <person name="Oelschlagel M."/>
            <person name="Ruckert C."/>
            <person name="Kalinowski J."/>
            <person name="Schmidt G."/>
            <person name="Schlomann M."/>
            <person name="Tischler D."/>
        </authorList>
    </citation>
    <scope>NUCLEOTIDE SEQUENCE [LARGE SCALE GENOMIC DNA]</scope>
    <source>
        <strain evidence="3 4">Kp5.2</strain>
    </source>
</reference>
<dbReference type="PANTHER" id="PTHR43625">
    <property type="entry name" value="AFLATOXIN B1 ALDEHYDE REDUCTASE"/>
    <property type="match status" value="1"/>
</dbReference>
<name>A0A0A7PKE5_9SPHN</name>
<dbReference type="PRINTS" id="PR00069">
    <property type="entry name" value="ALDKETRDTASE"/>
</dbReference>
<dbReference type="InterPro" id="IPR023210">
    <property type="entry name" value="NADP_OxRdtase_dom"/>
</dbReference>
<proteinExistence type="predicted"/>
<dbReference type="OrthoDB" id="7181835at2"/>
<dbReference type="InterPro" id="IPR020471">
    <property type="entry name" value="AKR"/>
</dbReference>
<evidence type="ECO:0000256" key="1">
    <source>
        <dbReference type="ARBA" id="ARBA00023002"/>
    </source>
</evidence>
<dbReference type="PANTHER" id="PTHR43625:SF40">
    <property type="entry name" value="ALDO-KETO REDUCTASE YAKC [NADP(+)]"/>
    <property type="match status" value="1"/>
</dbReference>
<accession>A0A0A7PKE5</accession>
<dbReference type="Proteomes" id="UP000030907">
    <property type="component" value="Chromosome"/>
</dbReference>
<dbReference type="AlphaFoldDB" id="A0A0A7PKE5"/>
<protein>
    <submittedName>
        <fullName evidence="3">Putative aldo-keto reductase 2</fullName>
        <ecNumber evidence="3">1.1.1.-</ecNumber>
    </submittedName>
</protein>
<dbReference type="EC" id="1.1.1.-" evidence="3"/>
<gene>
    <name evidence="3" type="ORF">SKP52_07480</name>
</gene>
<evidence type="ECO:0000259" key="2">
    <source>
        <dbReference type="Pfam" id="PF00248"/>
    </source>
</evidence>
<dbReference type="Pfam" id="PF00248">
    <property type="entry name" value="Aldo_ket_red"/>
    <property type="match status" value="1"/>
</dbReference>
<dbReference type="InterPro" id="IPR050791">
    <property type="entry name" value="Aldo-Keto_reductase"/>
</dbReference>
<feature type="domain" description="NADP-dependent oxidoreductase" evidence="2">
    <location>
        <begin position="23"/>
        <end position="310"/>
    </location>
</feature>
<keyword evidence="4" id="KW-1185">Reference proteome</keyword>
<sequence>MKYRKLGHGLEVSAIGIGCMPMIKGGNILYGEAADLDESTRTIHRAIDLGVTFFDTAQIYGPFSNEELLGAAIKGKRDGLIIATKFGFKFDGNQIVGVDGSPSNARAACEGSLQRLGIDTIDLFYQHRVDPSIPIEEVVGGMMELVKEGKVRHIALSEAGPETIRRAAKAAPITALQSEYSIWERDIEDEILGVCRENGIGFVPYSPLGRGFLAGAVRSRDELPQNDWRRNDPRYSDENLPANLAIVDAIGAVADKHGVSKAQVALAWLLAQGGDIVPIPGTKRRATMEDSVGAADVTLTADDLAAIDAAAPKGGTSGPRYGEMGMRMVRL</sequence>
<dbReference type="EMBL" id="CP009122">
    <property type="protein sequence ID" value="AJA08417.1"/>
    <property type="molecule type" value="Genomic_DNA"/>
</dbReference>
<dbReference type="RefSeq" id="WP_039573414.1">
    <property type="nucleotide sequence ID" value="NZ_CP009122.1"/>
</dbReference>
<dbReference type="InterPro" id="IPR036812">
    <property type="entry name" value="NAD(P)_OxRdtase_dom_sf"/>
</dbReference>
<dbReference type="KEGG" id="sphk:SKP52_07480"/>
<evidence type="ECO:0000313" key="3">
    <source>
        <dbReference type="EMBL" id="AJA08417.1"/>
    </source>
</evidence>
<organism evidence="3 4">
    <name type="scientific">Sphingopyxis fribergensis</name>
    <dbReference type="NCBI Taxonomy" id="1515612"/>
    <lineage>
        <taxon>Bacteria</taxon>
        <taxon>Pseudomonadati</taxon>
        <taxon>Pseudomonadota</taxon>
        <taxon>Alphaproteobacteria</taxon>
        <taxon>Sphingomonadales</taxon>
        <taxon>Sphingomonadaceae</taxon>
        <taxon>Sphingopyxis</taxon>
    </lineage>
</organism>
<dbReference type="GO" id="GO:0016491">
    <property type="term" value="F:oxidoreductase activity"/>
    <property type="evidence" value="ECO:0007669"/>
    <property type="project" value="UniProtKB-KW"/>
</dbReference>
<evidence type="ECO:0000313" key="4">
    <source>
        <dbReference type="Proteomes" id="UP000030907"/>
    </source>
</evidence>
<dbReference type="SUPFAM" id="SSF51430">
    <property type="entry name" value="NAD(P)-linked oxidoreductase"/>
    <property type="match status" value="1"/>
</dbReference>
<dbReference type="HOGENOM" id="CLU_023205_2_1_5"/>
<dbReference type="Gene3D" id="3.20.20.100">
    <property type="entry name" value="NADP-dependent oxidoreductase domain"/>
    <property type="match status" value="1"/>
</dbReference>
<dbReference type="CDD" id="cd19076">
    <property type="entry name" value="AKR_AKR13A_13D"/>
    <property type="match status" value="1"/>
</dbReference>